<evidence type="ECO:0000313" key="3">
    <source>
        <dbReference type="Proteomes" id="UP000269539"/>
    </source>
</evidence>
<evidence type="ECO:0000313" key="2">
    <source>
        <dbReference type="EMBL" id="RMY80475.1"/>
    </source>
</evidence>
<name>A0A3M7EUV3_HORWE</name>
<dbReference type="AlphaFoldDB" id="A0A3M7EUV3"/>
<comment type="caution">
    <text evidence="2">The sequence shown here is derived from an EMBL/GenBank/DDBJ whole genome shotgun (WGS) entry which is preliminary data.</text>
</comment>
<protein>
    <submittedName>
        <fullName evidence="2">Uncharacterized protein</fullName>
    </submittedName>
</protein>
<feature type="region of interest" description="Disordered" evidence="1">
    <location>
        <begin position="47"/>
        <end position="66"/>
    </location>
</feature>
<evidence type="ECO:0000256" key="1">
    <source>
        <dbReference type="SAM" id="MobiDB-lite"/>
    </source>
</evidence>
<dbReference type="Proteomes" id="UP000269539">
    <property type="component" value="Unassembled WGS sequence"/>
</dbReference>
<organism evidence="2 3">
    <name type="scientific">Hortaea werneckii</name>
    <name type="common">Black yeast</name>
    <name type="synonym">Cladosporium werneckii</name>
    <dbReference type="NCBI Taxonomy" id="91943"/>
    <lineage>
        <taxon>Eukaryota</taxon>
        <taxon>Fungi</taxon>
        <taxon>Dikarya</taxon>
        <taxon>Ascomycota</taxon>
        <taxon>Pezizomycotina</taxon>
        <taxon>Dothideomycetes</taxon>
        <taxon>Dothideomycetidae</taxon>
        <taxon>Mycosphaerellales</taxon>
        <taxon>Teratosphaeriaceae</taxon>
        <taxon>Hortaea</taxon>
    </lineage>
</organism>
<dbReference type="EMBL" id="QWIO01001012">
    <property type="protein sequence ID" value="RMY80475.1"/>
    <property type="molecule type" value="Genomic_DNA"/>
</dbReference>
<accession>A0A3M7EUV3</accession>
<dbReference type="VEuPathDB" id="FungiDB:BTJ68_03203"/>
<sequence>MEADLFAVVVTGGLDAKRVETFFRKTYQKACQMDCSENLVLVDSSEDLGNKMTPKPKPTQPPISRLPRSTGLSLEVIAQEIAKTANELPGFVLSSQLFAVLDERSAREDNGLIVQVRNDGIETVRVHFDTIAAEITRISMITFDIGETIDFARNAPDGVFRTETPKPY</sequence>
<gene>
    <name evidence="2" type="ORF">D0864_08653</name>
</gene>
<proteinExistence type="predicted"/>
<reference evidence="2 3" key="1">
    <citation type="journal article" date="2018" name="BMC Genomics">
        <title>Genomic evidence for intraspecific hybridization in a clonal and extremely halotolerant yeast.</title>
        <authorList>
            <person name="Gostincar C."/>
            <person name="Stajich J.E."/>
            <person name="Zupancic J."/>
            <person name="Zalar P."/>
            <person name="Gunde-Cimerman N."/>
        </authorList>
    </citation>
    <scope>NUCLEOTIDE SEQUENCE [LARGE SCALE GENOMIC DNA]</scope>
    <source>
        <strain evidence="2 3">EXF-10513</strain>
    </source>
</reference>